<keyword evidence="2" id="KW-1185">Reference proteome</keyword>
<comment type="caution">
    <text evidence="1">The sequence shown here is derived from an EMBL/GenBank/DDBJ whole genome shotgun (WGS) entry which is preliminary data.</text>
</comment>
<proteinExistence type="predicted"/>
<protein>
    <submittedName>
        <fullName evidence="1">Uncharacterized protein</fullName>
    </submittedName>
</protein>
<evidence type="ECO:0000313" key="1">
    <source>
        <dbReference type="EMBL" id="RYR74400.1"/>
    </source>
</evidence>
<organism evidence="1 2">
    <name type="scientific">Arachis hypogaea</name>
    <name type="common">Peanut</name>
    <dbReference type="NCBI Taxonomy" id="3818"/>
    <lineage>
        <taxon>Eukaryota</taxon>
        <taxon>Viridiplantae</taxon>
        <taxon>Streptophyta</taxon>
        <taxon>Embryophyta</taxon>
        <taxon>Tracheophyta</taxon>
        <taxon>Spermatophyta</taxon>
        <taxon>Magnoliopsida</taxon>
        <taxon>eudicotyledons</taxon>
        <taxon>Gunneridae</taxon>
        <taxon>Pentapetalae</taxon>
        <taxon>rosids</taxon>
        <taxon>fabids</taxon>
        <taxon>Fabales</taxon>
        <taxon>Fabaceae</taxon>
        <taxon>Papilionoideae</taxon>
        <taxon>50 kb inversion clade</taxon>
        <taxon>dalbergioids sensu lato</taxon>
        <taxon>Dalbergieae</taxon>
        <taxon>Pterocarpus clade</taxon>
        <taxon>Arachis</taxon>
    </lineage>
</organism>
<dbReference type="Proteomes" id="UP000289738">
    <property type="component" value="Chromosome A02"/>
</dbReference>
<gene>
    <name evidence="1" type="ORF">Ahy_A02g009102</name>
</gene>
<dbReference type="EMBL" id="SDMP01000002">
    <property type="protein sequence ID" value="RYR74400.1"/>
    <property type="molecule type" value="Genomic_DNA"/>
</dbReference>
<accession>A0A445EFV4</accession>
<dbReference type="AlphaFoldDB" id="A0A445EFV4"/>
<reference evidence="1 2" key="1">
    <citation type="submission" date="2019-01" db="EMBL/GenBank/DDBJ databases">
        <title>Sequencing of cultivated peanut Arachis hypogaea provides insights into genome evolution and oil improvement.</title>
        <authorList>
            <person name="Chen X."/>
        </authorList>
    </citation>
    <scope>NUCLEOTIDE SEQUENCE [LARGE SCALE GENOMIC DNA]</scope>
    <source>
        <strain evidence="2">cv. Fuhuasheng</strain>
        <tissue evidence="1">Leaves</tissue>
    </source>
</reference>
<evidence type="ECO:0000313" key="2">
    <source>
        <dbReference type="Proteomes" id="UP000289738"/>
    </source>
</evidence>
<name>A0A445EFV4_ARAHY</name>
<sequence length="126" mass="14624">MRSISQDHSKLDSNTIIEVLKPLFEADLSLKVRSITAEVQSRFNYTISYRKVWLAKQKSIAKIFGGWEVSYESLSIWCTTMCDKMLGAAVQVETFRTYHGQEELDGMKMLHRISWYFYPCISVQAL</sequence>